<organism evidence="1 2">
    <name type="scientific">Pseudoduganella guangdongensis</name>
    <dbReference type="NCBI Taxonomy" id="2692179"/>
    <lineage>
        <taxon>Bacteria</taxon>
        <taxon>Pseudomonadati</taxon>
        <taxon>Pseudomonadota</taxon>
        <taxon>Betaproteobacteria</taxon>
        <taxon>Burkholderiales</taxon>
        <taxon>Oxalobacteraceae</taxon>
        <taxon>Telluria group</taxon>
        <taxon>Pseudoduganella</taxon>
    </lineage>
</organism>
<evidence type="ECO:0000313" key="2">
    <source>
        <dbReference type="Proteomes" id="UP000448575"/>
    </source>
</evidence>
<name>A0A6N9HPZ6_9BURK</name>
<dbReference type="Pfam" id="PF08974">
    <property type="entry name" value="DUF1877"/>
    <property type="match status" value="1"/>
</dbReference>
<dbReference type="InterPro" id="IPR015068">
    <property type="entry name" value="DUF1877"/>
</dbReference>
<comment type="caution">
    <text evidence="1">The sequence shown here is derived from an EMBL/GenBank/DDBJ whole genome shotgun (WGS) entry which is preliminary data.</text>
</comment>
<protein>
    <submittedName>
        <fullName evidence="1">DUF1877 family protein</fullName>
    </submittedName>
</protein>
<proteinExistence type="predicted"/>
<dbReference type="SUPFAM" id="SSF111069">
    <property type="entry name" value="Hypothetical protein yfbM"/>
    <property type="match status" value="1"/>
</dbReference>
<dbReference type="InterPro" id="IPR035944">
    <property type="entry name" value="YfbM-like_sf"/>
</dbReference>
<sequence>MGIVAYYLDVDATQLATLKATPALVWNIHSDPRFAKASMIDNDKDWEILSWLTSPKKRVEKCHEAAWGRARDKDVDQKASREEFKQLVAKSIEELGCPPDTQESDSLLKAIEGRGAANEREPSLNFGLGAARVFRPDEVKLLAVSFAKFDLTALRKQFDRKEMARFEVGGMDWETEPDQVLEQFLVPSFRKINDFYQRAARLNHYVLVVYQ</sequence>
<gene>
    <name evidence="1" type="ORF">GTP41_21815</name>
</gene>
<dbReference type="AlphaFoldDB" id="A0A6N9HPZ6"/>
<accession>A0A6N9HPZ6</accession>
<evidence type="ECO:0000313" key="1">
    <source>
        <dbReference type="EMBL" id="MYN04735.1"/>
    </source>
</evidence>
<dbReference type="RefSeq" id="WP_161027694.1">
    <property type="nucleotide sequence ID" value="NZ_WWCJ01000020.1"/>
</dbReference>
<reference evidence="1 2" key="1">
    <citation type="submission" date="2019-12" db="EMBL/GenBank/DDBJ databases">
        <title>Novel species isolated from a subtropical stream in China.</title>
        <authorList>
            <person name="Lu H."/>
        </authorList>
    </citation>
    <scope>NUCLEOTIDE SEQUENCE [LARGE SCALE GENOMIC DNA]</scope>
    <source>
        <strain evidence="1 2">DS3</strain>
    </source>
</reference>
<dbReference type="Proteomes" id="UP000448575">
    <property type="component" value="Unassembled WGS sequence"/>
</dbReference>
<dbReference type="EMBL" id="WWCJ01000020">
    <property type="protein sequence ID" value="MYN04735.1"/>
    <property type="molecule type" value="Genomic_DNA"/>
</dbReference>
<dbReference type="Gene3D" id="3.40.1760.10">
    <property type="entry name" value="YfbM-like super family"/>
    <property type="match status" value="1"/>
</dbReference>
<keyword evidence="2" id="KW-1185">Reference proteome</keyword>